<dbReference type="EMBL" id="JACSNX010000011">
    <property type="protein sequence ID" value="MBM6851458.1"/>
    <property type="molecule type" value="Genomic_DNA"/>
</dbReference>
<protein>
    <submittedName>
        <fullName evidence="1">Plasmid mobilization relaxosome protein MobC</fullName>
    </submittedName>
</protein>
<sequence length="108" mass="11973">MSKKPNRTKSVPLTFYVTEADSQRIHRKAEACGVSLTKYLTDCAVGKEIIRIDALTEFTKALKAQGNNLNQLTTLANMGRITAVNVQEACALYADIQRSLKTLLERTV</sequence>
<dbReference type="InterPro" id="IPR053842">
    <property type="entry name" value="NikA-like"/>
</dbReference>
<organism evidence="1 2">
    <name type="scientific">Oscillibacter valericigenes</name>
    <dbReference type="NCBI Taxonomy" id="351091"/>
    <lineage>
        <taxon>Bacteria</taxon>
        <taxon>Bacillati</taxon>
        <taxon>Bacillota</taxon>
        <taxon>Clostridia</taxon>
        <taxon>Eubacteriales</taxon>
        <taxon>Oscillospiraceae</taxon>
        <taxon>Oscillibacter</taxon>
    </lineage>
</organism>
<dbReference type="RefSeq" id="WP_204804287.1">
    <property type="nucleotide sequence ID" value="NZ_JACSNX010000011.1"/>
</dbReference>
<evidence type="ECO:0000313" key="1">
    <source>
        <dbReference type="EMBL" id="MBM6851458.1"/>
    </source>
</evidence>
<evidence type="ECO:0000313" key="2">
    <source>
        <dbReference type="Proteomes" id="UP000719500"/>
    </source>
</evidence>
<dbReference type="Pfam" id="PF21983">
    <property type="entry name" value="NikA-like"/>
    <property type="match status" value="1"/>
</dbReference>
<proteinExistence type="predicted"/>
<dbReference type="Proteomes" id="UP000719500">
    <property type="component" value="Unassembled WGS sequence"/>
</dbReference>
<accession>A0ABS2FVK3</accession>
<name>A0ABS2FVK3_9FIRM</name>
<gene>
    <name evidence="1" type="primary">mobC</name>
    <name evidence="1" type="ORF">H9X91_08425</name>
</gene>
<keyword evidence="2" id="KW-1185">Reference proteome</keyword>
<comment type="caution">
    <text evidence="1">The sequence shown here is derived from an EMBL/GenBank/DDBJ whole genome shotgun (WGS) entry which is preliminary data.</text>
</comment>
<reference evidence="1 2" key="1">
    <citation type="journal article" date="2021" name="Sci. Rep.">
        <title>The distribution of antibiotic resistance genes in chicken gut microbiota commensals.</title>
        <authorList>
            <person name="Juricova H."/>
            <person name="Matiasovicova J."/>
            <person name="Kubasova T."/>
            <person name="Cejkova D."/>
            <person name="Rychlik I."/>
        </authorList>
    </citation>
    <scope>NUCLEOTIDE SEQUENCE [LARGE SCALE GENOMIC DNA]</scope>
    <source>
        <strain evidence="1 2">An411</strain>
    </source>
</reference>